<keyword evidence="6" id="KW-1185">Reference proteome</keyword>
<dbReference type="Gene3D" id="3.30.70.330">
    <property type="match status" value="2"/>
</dbReference>
<dbReference type="InterPro" id="IPR000504">
    <property type="entry name" value="RRM_dom"/>
</dbReference>
<dbReference type="AlphaFoldDB" id="A0A1Y2EE81"/>
<dbReference type="PANTHER" id="PTHR23003">
    <property type="entry name" value="RNA RECOGNITION MOTIF RRM DOMAIN CONTAINING PROTEIN"/>
    <property type="match status" value="1"/>
</dbReference>
<gene>
    <name evidence="5" type="ORF">BCR38DRAFT_90661</name>
</gene>
<feature type="domain" description="RRM" evidence="4">
    <location>
        <begin position="258"/>
        <end position="340"/>
    </location>
</feature>
<feature type="region of interest" description="Disordered" evidence="3">
    <location>
        <begin position="340"/>
        <end position="427"/>
    </location>
</feature>
<dbReference type="InterPro" id="IPR050374">
    <property type="entry name" value="RRT5_SRSF_SR"/>
</dbReference>
<keyword evidence="1 2" id="KW-0694">RNA-binding</keyword>
<feature type="compositionally biased region" description="Low complexity" evidence="3">
    <location>
        <begin position="122"/>
        <end position="140"/>
    </location>
</feature>
<dbReference type="GO" id="GO:0005737">
    <property type="term" value="C:cytoplasm"/>
    <property type="evidence" value="ECO:0007669"/>
    <property type="project" value="TreeGrafter"/>
</dbReference>
<evidence type="ECO:0000256" key="2">
    <source>
        <dbReference type="PROSITE-ProRule" id="PRU00176"/>
    </source>
</evidence>
<dbReference type="PROSITE" id="PS50102">
    <property type="entry name" value="RRM"/>
    <property type="match status" value="1"/>
</dbReference>
<feature type="compositionally biased region" description="Basic and acidic residues" evidence="3">
    <location>
        <begin position="366"/>
        <end position="387"/>
    </location>
</feature>
<dbReference type="SUPFAM" id="SSF54928">
    <property type="entry name" value="RNA-binding domain, RBD"/>
    <property type="match status" value="2"/>
</dbReference>
<dbReference type="EMBL" id="MCFJ01000002">
    <property type="protein sequence ID" value="ORY69707.1"/>
    <property type="molecule type" value="Genomic_DNA"/>
</dbReference>
<comment type="caution">
    <text evidence="5">The sequence shown here is derived from an EMBL/GenBank/DDBJ whole genome shotgun (WGS) entry which is preliminary data.</text>
</comment>
<protein>
    <recommendedName>
        <fullName evidence="4">RRM domain-containing protein</fullName>
    </recommendedName>
</protein>
<accession>A0A1Y2EE81</accession>
<feature type="compositionally biased region" description="Basic and acidic residues" evidence="3">
    <location>
        <begin position="340"/>
        <end position="350"/>
    </location>
</feature>
<sequence>MYITSCDDARPKIREIIRLIRVISSQLPWNTSWQQLKDHVRTVCSVERVEVFNDSTSGWVMVRGHDSYNAALQLLSGGLFNGRPTFADGRNATQSIMIKELVVPSTMAVPSPRSSRTPIAHAPPSAQYSSAYSPPTSPPATYTADYGQWTSAAPTAAAYVTSPTTDYSPHMATPYDYGEAPGWYPYDGTSYVDQSSVIPATVQYPYDAYQQAPQYDHLNGYGGTEYGSSGNAPVRESRHAKSPIINNSSAGFVKTERRKIIIKGLTSWTSLDQIKELLRTKAGSDADKNPHINLPVSEEGGIRGYATITFRSEEVASKIVKRLNKATFNGREIKVELTKEGVSRNEEHHAKSSHHQSSHHHSSRHHREDRERSGREDRERSGKKENSKASTPCPVEKKDKSQSKRGVVIANGSSKNPKASDWSKKSG</sequence>
<dbReference type="InterPro" id="IPR012677">
    <property type="entry name" value="Nucleotide-bd_a/b_plait_sf"/>
</dbReference>
<organism evidence="5 6">
    <name type="scientific">Pseudomassariella vexata</name>
    <dbReference type="NCBI Taxonomy" id="1141098"/>
    <lineage>
        <taxon>Eukaryota</taxon>
        <taxon>Fungi</taxon>
        <taxon>Dikarya</taxon>
        <taxon>Ascomycota</taxon>
        <taxon>Pezizomycotina</taxon>
        <taxon>Sordariomycetes</taxon>
        <taxon>Xylariomycetidae</taxon>
        <taxon>Amphisphaeriales</taxon>
        <taxon>Pseudomassariaceae</taxon>
        <taxon>Pseudomassariella</taxon>
    </lineage>
</organism>
<dbReference type="GO" id="GO:0005634">
    <property type="term" value="C:nucleus"/>
    <property type="evidence" value="ECO:0007669"/>
    <property type="project" value="TreeGrafter"/>
</dbReference>
<reference evidence="5 6" key="1">
    <citation type="submission" date="2016-07" db="EMBL/GenBank/DDBJ databases">
        <title>Pervasive Adenine N6-methylation of Active Genes in Fungi.</title>
        <authorList>
            <consortium name="DOE Joint Genome Institute"/>
            <person name="Mondo S.J."/>
            <person name="Dannebaum R.O."/>
            <person name="Kuo R.C."/>
            <person name="Labutti K."/>
            <person name="Haridas S."/>
            <person name="Kuo A."/>
            <person name="Salamov A."/>
            <person name="Ahrendt S.R."/>
            <person name="Lipzen A."/>
            <person name="Sullivan W."/>
            <person name="Andreopoulos W.B."/>
            <person name="Clum A."/>
            <person name="Lindquist E."/>
            <person name="Daum C."/>
            <person name="Ramamoorthy G.K."/>
            <person name="Gryganskyi A."/>
            <person name="Culley D."/>
            <person name="Magnuson J.K."/>
            <person name="James T.Y."/>
            <person name="O'Malley M.A."/>
            <person name="Stajich J.E."/>
            <person name="Spatafora J.W."/>
            <person name="Visel A."/>
            <person name="Grigoriev I.V."/>
        </authorList>
    </citation>
    <scope>NUCLEOTIDE SEQUENCE [LARGE SCALE GENOMIC DNA]</scope>
    <source>
        <strain evidence="5 6">CBS 129021</strain>
    </source>
</reference>
<dbReference type="Pfam" id="PF00076">
    <property type="entry name" value="RRM_1"/>
    <property type="match status" value="1"/>
</dbReference>
<dbReference type="Proteomes" id="UP000193689">
    <property type="component" value="Unassembled WGS sequence"/>
</dbReference>
<dbReference type="GeneID" id="63781965"/>
<evidence type="ECO:0000256" key="1">
    <source>
        <dbReference type="ARBA" id="ARBA00022884"/>
    </source>
</evidence>
<evidence type="ECO:0000259" key="4">
    <source>
        <dbReference type="PROSITE" id="PS50102"/>
    </source>
</evidence>
<dbReference type="OrthoDB" id="610462at2759"/>
<evidence type="ECO:0000313" key="5">
    <source>
        <dbReference type="EMBL" id="ORY69707.1"/>
    </source>
</evidence>
<evidence type="ECO:0000313" key="6">
    <source>
        <dbReference type="Proteomes" id="UP000193689"/>
    </source>
</evidence>
<proteinExistence type="predicted"/>
<evidence type="ECO:0000256" key="3">
    <source>
        <dbReference type="SAM" id="MobiDB-lite"/>
    </source>
</evidence>
<dbReference type="InterPro" id="IPR035979">
    <property type="entry name" value="RBD_domain_sf"/>
</dbReference>
<name>A0A1Y2EE81_9PEZI</name>
<dbReference type="GO" id="GO:0003729">
    <property type="term" value="F:mRNA binding"/>
    <property type="evidence" value="ECO:0007669"/>
    <property type="project" value="TreeGrafter"/>
</dbReference>
<dbReference type="SMART" id="SM00360">
    <property type="entry name" value="RRM"/>
    <property type="match status" value="2"/>
</dbReference>
<dbReference type="InParanoid" id="A0A1Y2EE81"/>
<dbReference type="RefSeq" id="XP_040719657.1">
    <property type="nucleotide sequence ID" value="XM_040865753.1"/>
</dbReference>
<dbReference type="CDD" id="cd00590">
    <property type="entry name" value="RRM_SF"/>
    <property type="match status" value="1"/>
</dbReference>
<feature type="compositionally biased region" description="Basic residues" evidence="3">
    <location>
        <begin position="351"/>
        <end position="365"/>
    </location>
</feature>
<feature type="region of interest" description="Disordered" evidence="3">
    <location>
        <begin position="109"/>
        <end position="140"/>
    </location>
</feature>
<dbReference type="STRING" id="1141098.A0A1Y2EE81"/>